<protein>
    <submittedName>
        <fullName evidence="7">Flagellar hook-associated protein 3</fullName>
    </submittedName>
</protein>
<evidence type="ECO:0000256" key="3">
    <source>
        <dbReference type="ARBA" id="ARBA00005709"/>
    </source>
</evidence>
<evidence type="ECO:0000259" key="6">
    <source>
        <dbReference type="Pfam" id="PF00669"/>
    </source>
</evidence>
<reference evidence="7" key="1">
    <citation type="journal article" date="2014" name="Int. J. Syst. Evol. Microbiol.">
        <title>Complete genome sequence of Corynebacterium casei LMG S-19264T (=DSM 44701T), isolated from a smear-ripened cheese.</title>
        <authorList>
            <consortium name="US DOE Joint Genome Institute (JGI-PGF)"/>
            <person name="Walter F."/>
            <person name="Albersmeier A."/>
            <person name="Kalinowski J."/>
            <person name="Ruckert C."/>
        </authorList>
    </citation>
    <scope>NUCLEOTIDE SEQUENCE</scope>
    <source>
        <strain evidence="7">KCTC 32182</strain>
    </source>
</reference>
<keyword evidence="8" id="KW-1185">Reference proteome</keyword>
<dbReference type="AlphaFoldDB" id="A0A918NXZ1"/>
<organism evidence="7 8">
    <name type="scientific">Paludibacterium paludis</name>
    <dbReference type="NCBI Taxonomy" id="1225769"/>
    <lineage>
        <taxon>Bacteria</taxon>
        <taxon>Pseudomonadati</taxon>
        <taxon>Pseudomonadota</taxon>
        <taxon>Betaproteobacteria</taxon>
        <taxon>Neisseriales</taxon>
        <taxon>Chromobacteriaceae</taxon>
        <taxon>Paludibacterium</taxon>
    </lineage>
</organism>
<evidence type="ECO:0000313" key="8">
    <source>
        <dbReference type="Proteomes" id="UP000645257"/>
    </source>
</evidence>
<dbReference type="Pfam" id="PF00669">
    <property type="entry name" value="Flagellin_N"/>
    <property type="match status" value="1"/>
</dbReference>
<dbReference type="RefSeq" id="WP_189530619.1">
    <property type="nucleotide sequence ID" value="NZ_BMYX01000001.1"/>
</dbReference>
<evidence type="ECO:0000256" key="2">
    <source>
        <dbReference type="ARBA" id="ARBA00004613"/>
    </source>
</evidence>
<sequence length="303" mass="32386">MRVASSQFNALMHMALQNNQGKVSDLMQQMSSGQRILAPSEDPIGSVRLLRMSREEAAIAQYQSNITALRAKLSQNETALTSMTNDLLDIRDLMVWAKDGGNSSEDMNAMAGKLVTVRDSLMAECNARDDGGNYLYSGTVTKTAPIKYDPAAPLGSRYSYAGNTDRQWVVVGNGVTQSSNVCVDEMGTLLNRLDLAVSEMQKTGVNINDPGTRTVISGALDGIDEAQRSLSQKIAGLGSAQNTLATLANNHGSVSVANKQIITELGAMDYSEANIAMNAYILALQATTKAYGKVSSLSLFDAI</sequence>
<reference evidence="7" key="2">
    <citation type="submission" date="2020-09" db="EMBL/GenBank/DDBJ databases">
        <authorList>
            <person name="Sun Q."/>
            <person name="Kim S."/>
        </authorList>
    </citation>
    <scope>NUCLEOTIDE SEQUENCE</scope>
    <source>
        <strain evidence="7">KCTC 32182</strain>
    </source>
</reference>
<gene>
    <name evidence="7" type="primary">lfgL</name>
    <name evidence="7" type="ORF">GCM10011289_04220</name>
</gene>
<evidence type="ECO:0000256" key="4">
    <source>
        <dbReference type="ARBA" id="ARBA00023143"/>
    </source>
</evidence>
<dbReference type="GO" id="GO:0005576">
    <property type="term" value="C:extracellular region"/>
    <property type="evidence" value="ECO:0007669"/>
    <property type="project" value="UniProtKB-SubCell"/>
</dbReference>
<dbReference type="PANTHER" id="PTHR42792">
    <property type="entry name" value="FLAGELLIN"/>
    <property type="match status" value="1"/>
</dbReference>
<feature type="domain" description="Flagellin N-terminal" evidence="6">
    <location>
        <begin position="12"/>
        <end position="140"/>
    </location>
</feature>
<dbReference type="NCBIfam" id="TIGR02550">
    <property type="entry name" value="flagell_flgL"/>
    <property type="match status" value="1"/>
</dbReference>
<dbReference type="InterPro" id="IPR001029">
    <property type="entry name" value="Flagellin_N"/>
</dbReference>
<proteinExistence type="inferred from homology"/>
<keyword evidence="7" id="KW-0966">Cell projection</keyword>
<evidence type="ECO:0000256" key="5">
    <source>
        <dbReference type="SAM" id="Coils"/>
    </source>
</evidence>
<comment type="caution">
    <text evidence="7">The sequence shown here is derived from an EMBL/GenBank/DDBJ whole genome shotgun (WGS) entry which is preliminary data.</text>
</comment>
<accession>A0A918NXZ1</accession>
<dbReference type="PANTHER" id="PTHR42792:SF1">
    <property type="entry name" value="FLAGELLAR HOOK-ASSOCIATED PROTEIN 3"/>
    <property type="match status" value="1"/>
</dbReference>
<dbReference type="Gene3D" id="1.20.1330.10">
    <property type="entry name" value="f41 fragment of flagellin, N-terminal domain"/>
    <property type="match status" value="1"/>
</dbReference>
<feature type="coiled-coil region" evidence="5">
    <location>
        <begin position="52"/>
        <end position="79"/>
    </location>
</feature>
<dbReference type="InterPro" id="IPR001492">
    <property type="entry name" value="Flagellin"/>
</dbReference>
<dbReference type="GO" id="GO:0009424">
    <property type="term" value="C:bacterial-type flagellum hook"/>
    <property type="evidence" value="ECO:0007669"/>
    <property type="project" value="InterPro"/>
</dbReference>
<evidence type="ECO:0000256" key="1">
    <source>
        <dbReference type="ARBA" id="ARBA00004365"/>
    </source>
</evidence>
<keyword evidence="7" id="KW-0282">Flagellum</keyword>
<dbReference type="Proteomes" id="UP000645257">
    <property type="component" value="Unassembled WGS sequence"/>
</dbReference>
<dbReference type="GO" id="GO:0005198">
    <property type="term" value="F:structural molecule activity"/>
    <property type="evidence" value="ECO:0007669"/>
    <property type="project" value="InterPro"/>
</dbReference>
<keyword evidence="7" id="KW-0969">Cilium</keyword>
<evidence type="ECO:0000313" key="7">
    <source>
        <dbReference type="EMBL" id="GGY04839.1"/>
    </source>
</evidence>
<dbReference type="InterPro" id="IPR013384">
    <property type="entry name" value="Flagell_FlgL"/>
</dbReference>
<dbReference type="SUPFAM" id="SSF64518">
    <property type="entry name" value="Phase 1 flagellin"/>
    <property type="match status" value="1"/>
</dbReference>
<comment type="subcellular location">
    <subcellularLocation>
        <location evidence="1">Bacterial flagellum</location>
    </subcellularLocation>
    <subcellularLocation>
        <location evidence="2">Secreted</location>
    </subcellularLocation>
</comment>
<dbReference type="GO" id="GO:0071973">
    <property type="term" value="P:bacterial-type flagellum-dependent cell motility"/>
    <property type="evidence" value="ECO:0007669"/>
    <property type="project" value="InterPro"/>
</dbReference>
<comment type="similarity">
    <text evidence="3">Belongs to the bacterial flagellin family.</text>
</comment>
<keyword evidence="4" id="KW-0975">Bacterial flagellum</keyword>
<name>A0A918NXZ1_9NEIS</name>
<dbReference type="EMBL" id="BMYX01000001">
    <property type="protein sequence ID" value="GGY04839.1"/>
    <property type="molecule type" value="Genomic_DNA"/>
</dbReference>
<keyword evidence="5" id="KW-0175">Coiled coil</keyword>